<reference evidence="3" key="1">
    <citation type="journal article" date="2014" name="Int. J. Syst. Evol. Microbiol.">
        <title>Complete genome sequence of Corynebacterium casei LMG S-19264T (=DSM 44701T), isolated from a smear-ripened cheese.</title>
        <authorList>
            <consortium name="US DOE Joint Genome Institute (JGI-PGF)"/>
            <person name="Walter F."/>
            <person name="Albersmeier A."/>
            <person name="Kalinowski J."/>
            <person name="Ruckert C."/>
        </authorList>
    </citation>
    <scope>NUCLEOTIDE SEQUENCE</scope>
    <source>
        <strain evidence="3">KCTC 23310</strain>
    </source>
</reference>
<dbReference type="EMBL" id="BMYJ01000013">
    <property type="protein sequence ID" value="GHC66146.1"/>
    <property type="molecule type" value="Genomic_DNA"/>
</dbReference>
<dbReference type="RefSeq" id="WP_189413223.1">
    <property type="nucleotide sequence ID" value="NZ_BMYJ01000013.1"/>
</dbReference>
<dbReference type="CDD" id="cd16936">
    <property type="entry name" value="HATPase_RsbW-like"/>
    <property type="match status" value="1"/>
</dbReference>
<dbReference type="GO" id="GO:0004674">
    <property type="term" value="F:protein serine/threonine kinase activity"/>
    <property type="evidence" value="ECO:0007669"/>
    <property type="project" value="UniProtKB-KW"/>
</dbReference>
<reference evidence="3" key="2">
    <citation type="submission" date="2020-09" db="EMBL/GenBank/DDBJ databases">
        <authorList>
            <person name="Sun Q."/>
            <person name="Kim S."/>
        </authorList>
    </citation>
    <scope>NUCLEOTIDE SEQUENCE</scope>
    <source>
        <strain evidence="3">KCTC 23310</strain>
    </source>
</reference>
<sequence length="155" mass="17165">MMQGHAIVPDLAPAPHDLRVEVPGTAEAVRDLLVWLSGQSLITELPTEVRGSAELVLAEALNNVVEHAYGPFSGEIRVMMTRKDGGLRVIIEDDGTEMPNYDIPEGKLHAAQNHTDLAEGGYGWYLIRKLTKNLSYRRFGGCNRLSFLLEPKQLN</sequence>
<dbReference type="Pfam" id="PF13581">
    <property type="entry name" value="HATPase_c_2"/>
    <property type="match status" value="1"/>
</dbReference>
<dbReference type="SUPFAM" id="SSF55874">
    <property type="entry name" value="ATPase domain of HSP90 chaperone/DNA topoisomerase II/histidine kinase"/>
    <property type="match status" value="1"/>
</dbReference>
<gene>
    <name evidence="3" type="ORF">GCM10007315_33570</name>
</gene>
<keyword evidence="4" id="KW-1185">Reference proteome</keyword>
<accession>A0A918TX32</accession>
<dbReference type="PANTHER" id="PTHR35526:SF3">
    <property type="entry name" value="ANTI-SIGMA-F FACTOR RSBW"/>
    <property type="match status" value="1"/>
</dbReference>
<dbReference type="PANTHER" id="PTHR35526">
    <property type="entry name" value="ANTI-SIGMA-F FACTOR RSBW-RELATED"/>
    <property type="match status" value="1"/>
</dbReference>
<proteinExistence type="predicted"/>
<evidence type="ECO:0000313" key="3">
    <source>
        <dbReference type="EMBL" id="GHC66146.1"/>
    </source>
</evidence>
<evidence type="ECO:0000259" key="2">
    <source>
        <dbReference type="Pfam" id="PF13581"/>
    </source>
</evidence>
<name>A0A918TX32_9RHOB</name>
<evidence type="ECO:0000256" key="1">
    <source>
        <dbReference type="ARBA" id="ARBA00022527"/>
    </source>
</evidence>
<evidence type="ECO:0000313" key="4">
    <source>
        <dbReference type="Proteomes" id="UP000638981"/>
    </source>
</evidence>
<keyword evidence="1" id="KW-0418">Kinase</keyword>
<dbReference type="Proteomes" id="UP000638981">
    <property type="component" value="Unassembled WGS sequence"/>
</dbReference>
<organism evidence="3 4">
    <name type="scientific">Neogemmobacter tilapiae</name>
    <dbReference type="NCBI Taxonomy" id="875041"/>
    <lineage>
        <taxon>Bacteria</taxon>
        <taxon>Pseudomonadati</taxon>
        <taxon>Pseudomonadota</taxon>
        <taxon>Alphaproteobacteria</taxon>
        <taxon>Rhodobacterales</taxon>
        <taxon>Paracoccaceae</taxon>
        <taxon>Neogemmobacter</taxon>
    </lineage>
</organism>
<comment type="caution">
    <text evidence="3">The sequence shown here is derived from an EMBL/GenBank/DDBJ whole genome shotgun (WGS) entry which is preliminary data.</text>
</comment>
<dbReference type="AlphaFoldDB" id="A0A918TX32"/>
<protein>
    <recommendedName>
        <fullName evidence="2">Histidine kinase/HSP90-like ATPase domain-containing protein</fullName>
    </recommendedName>
</protein>
<dbReference type="InterPro" id="IPR003594">
    <property type="entry name" value="HATPase_dom"/>
</dbReference>
<feature type="domain" description="Histidine kinase/HSP90-like ATPase" evidence="2">
    <location>
        <begin position="25"/>
        <end position="146"/>
    </location>
</feature>
<keyword evidence="1" id="KW-0723">Serine/threonine-protein kinase</keyword>
<dbReference type="InterPro" id="IPR036890">
    <property type="entry name" value="HATPase_C_sf"/>
</dbReference>
<keyword evidence="1" id="KW-0808">Transferase</keyword>
<dbReference type="Gene3D" id="3.30.565.10">
    <property type="entry name" value="Histidine kinase-like ATPase, C-terminal domain"/>
    <property type="match status" value="1"/>
</dbReference>
<dbReference type="InterPro" id="IPR050267">
    <property type="entry name" value="Anti-sigma-factor_SerPK"/>
</dbReference>